<gene>
    <name evidence="1" type="ORF">Q8A67_023166</name>
</gene>
<evidence type="ECO:0000313" key="2">
    <source>
        <dbReference type="Proteomes" id="UP001187343"/>
    </source>
</evidence>
<reference evidence="1" key="1">
    <citation type="submission" date="2023-08" db="EMBL/GenBank/DDBJ databases">
        <title>Chromosome-level Genome Assembly of mud carp (Cirrhinus molitorella).</title>
        <authorList>
            <person name="Liu H."/>
        </authorList>
    </citation>
    <scope>NUCLEOTIDE SEQUENCE</scope>
    <source>
        <strain evidence="1">Prfri</strain>
        <tissue evidence="1">Muscle</tissue>
    </source>
</reference>
<evidence type="ECO:0000313" key="1">
    <source>
        <dbReference type="EMBL" id="KAK2870639.1"/>
    </source>
</evidence>
<accession>A0AA88TKN8</accession>
<dbReference type="AlphaFoldDB" id="A0AA88TKN8"/>
<protein>
    <submittedName>
        <fullName evidence="1">Uncharacterized protein</fullName>
    </submittedName>
</protein>
<keyword evidence="2" id="KW-1185">Reference proteome</keyword>
<dbReference type="EMBL" id="JAUYZG010000023">
    <property type="protein sequence ID" value="KAK2870639.1"/>
    <property type="molecule type" value="Genomic_DNA"/>
</dbReference>
<sequence length="72" mass="8057">MTSWTNFCCRDVIGIALFPSLRRWSLEELLESVSSWSVSPHQSQRVAGSQLKMVINVATRATGNVPEDGRHL</sequence>
<dbReference type="Proteomes" id="UP001187343">
    <property type="component" value="Unassembled WGS sequence"/>
</dbReference>
<name>A0AA88TKN8_9TELE</name>
<proteinExistence type="predicted"/>
<organism evidence="1 2">
    <name type="scientific">Cirrhinus molitorella</name>
    <name type="common">mud carp</name>
    <dbReference type="NCBI Taxonomy" id="172907"/>
    <lineage>
        <taxon>Eukaryota</taxon>
        <taxon>Metazoa</taxon>
        <taxon>Chordata</taxon>
        <taxon>Craniata</taxon>
        <taxon>Vertebrata</taxon>
        <taxon>Euteleostomi</taxon>
        <taxon>Actinopterygii</taxon>
        <taxon>Neopterygii</taxon>
        <taxon>Teleostei</taxon>
        <taxon>Ostariophysi</taxon>
        <taxon>Cypriniformes</taxon>
        <taxon>Cyprinidae</taxon>
        <taxon>Labeoninae</taxon>
        <taxon>Labeonini</taxon>
        <taxon>Cirrhinus</taxon>
    </lineage>
</organism>
<comment type="caution">
    <text evidence="1">The sequence shown here is derived from an EMBL/GenBank/DDBJ whole genome shotgun (WGS) entry which is preliminary data.</text>
</comment>